<dbReference type="VEuPathDB" id="FungiDB:PTTG_06992"/>
<feature type="region of interest" description="Disordered" evidence="1">
    <location>
        <begin position="93"/>
        <end position="169"/>
    </location>
</feature>
<gene>
    <name evidence="2" type="ORF">PTTG_06992</name>
</gene>
<reference evidence="3" key="4">
    <citation type="submission" date="2025-05" db="UniProtKB">
        <authorList>
            <consortium name="EnsemblFungi"/>
        </authorList>
    </citation>
    <scope>IDENTIFICATION</scope>
    <source>
        <strain evidence="3">isolate 1-1 / race 1 (BBBD)</strain>
    </source>
</reference>
<evidence type="ECO:0000256" key="1">
    <source>
        <dbReference type="SAM" id="MobiDB-lite"/>
    </source>
</evidence>
<feature type="compositionally biased region" description="Acidic residues" evidence="1">
    <location>
        <begin position="118"/>
        <end position="141"/>
    </location>
</feature>
<evidence type="ECO:0000313" key="3">
    <source>
        <dbReference type="EnsemblFungi" id="PTTG_06992-t43_1-p1"/>
    </source>
</evidence>
<dbReference type="AlphaFoldDB" id="A0A180G8B4"/>
<reference evidence="2" key="1">
    <citation type="submission" date="2009-11" db="EMBL/GenBank/DDBJ databases">
        <authorList>
            <consortium name="The Broad Institute Genome Sequencing Platform"/>
            <person name="Ward D."/>
            <person name="Feldgarden M."/>
            <person name="Earl A."/>
            <person name="Young S.K."/>
            <person name="Zeng Q."/>
            <person name="Koehrsen M."/>
            <person name="Alvarado L."/>
            <person name="Berlin A."/>
            <person name="Bochicchio J."/>
            <person name="Borenstein D."/>
            <person name="Chapman S.B."/>
            <person name="Chen Z."/>
            <person name="Engels R."/>
            <person name="Freedman E."/>
            <person name="Gellesch M."/>
            <person name="Goldberg J."/>
            <person name="Griggs A."/>
            <person name="Gujja S."/>
            <person name="Heilman E."/>
            <person name="Heiman D."/>
            <person name="Hepburn T."/>
            <person name="Howarth C."/>
            <person name="Jen D."/>
            <person name="Larson L."/>
            <person name="Lewis B."/>
            <person name="Mehta T."/>
            <person name="Park D."/>
            <person name="Pearson M."/>
            <person name="Roberts A."/>
            <person name="Saif S."/>
            <person name="Shea T."/>
            <person name="Shenoy N."/>
            <person name="Sisk P."/>
            <person name="Stolte C."/>
            <person name="Sykes S."/>
            <person name="Thomson T."/>
            <person name="Walk T."/>
            <person name="White J."/>
            <person name="Yandava C."/>
            <person name="Izard J."/>
            <person name="Baranova O.V."/>
            <person name="Blanton J.M."/>
            <person name="Tanner A.C."/>
            <person name="Dewhirst F.E."/>
            <person name="Haas B."/>
            <person name="Nusbaum C."/>
            <person name="Birren B."/>
        </authorList>
    </citation>
    <scope>NUCLEOTIDE SEQUENCE [LARGE SCALE GENOMIC DNA]</scope>
    <source>
        <strain evidence="2">1-1 BBBD Race 1</strain>
    </source>
</reference>
<proteinExistence type="predicted"/>
<sequence>MNSTRAPNHPVTYSSHFEPLAESNFDSVRANQYGFVKTPSFLQCGGTNEDKDENFEVELVTNTTLTNVLDPDFIYSIHAGTSKVANQSVFSKSAKTSLGIRSDSITTPTKGKQKAVEPSDDEEEHLFDDGIDNEVDQDDEPNNAPETPPKRGRPRKSIIQEAAKRMKKF</sequence>
<reference evidence="3 4" key="3">
    <citation type="journal article" date="2017" name="G3 (Bethesda)">
        <title>Comparative analysis highlights variable genome content of wheat rusts and divergence of the mating loci.</title>
        <authorList>
            <person name="Cuomo C.A."/>
            <person name="Bakkeren G."/>
            <person name="Khalil H.B."/>
            <person name="Panwar V."/>
            <person name="Joly D."/>
            <person name="Linning R."/>
            <person name="Sakthikumar S."/>
            <person name="Song X."/>
            <person name="Adiconis X."/>
            <person name="Fan L."/>
            <person name="Goldberg J.M."/>
            <person name="Levin J.Z."/>
            <person name="Young S."/>
            <person name="Zeng Q."/>
            <person name="Anikster Y."/>
            <person name="Bruce M."/>
            <person name="Wang M."/>
            <person name="Yin C."/>
            <person name="McCallum B."/>
            <person name="Szabo L.J."/>
            <person name="Hulbert S."/>
            <person name="Chen X."/>
            <person name="Fellers J.P."/>
        </authorList>
    </citation>
    <scope>NUCLEOTIDE SEQUENCE</scope>
    <source>
        <strain evidence="3">isolate 1-1 / race 1 (BBBD)</strain>
        <strain evidence="4">Isolate 1-1 / race 1 (BBBD)</strain>
    </source>
</reference>
<reference evidence="2" key="2">
    <citation type="submission" date="2016-05" db="EMBL/GenBank/DDBJ databases">
        <title>Comparative analysis highlights variable genome content of wheat rusts and divergence of the mating loci.</title>
        <authorList>
            <person name="Cuomo C.A."/>
            <person name="Bakkeren G."/>
            <person name="Szabo L."/>
            <person name="Khalil H."/>
            <person name="Joly D."/>
            <person name="Goldberg J."/>
            <person name="Young S."/>
            <person name="Zeng Q."/>
            <person name="Fellers J."/>
        </authorList>
    </citation>
    <scope>NUCLEOTIDE SEQUENCE [LARGE SCALE GENOMIC DNA]</scope>
    <source>
        <strain evidence="2">1-1 BBBD Race 1</strain>
    </source>
</reference>
<dbReference type="OrthoDB" id="2505029at2759"/>
<accession>A0A180G8B4</accession>
<evidence type="ECO:0000313" key="4">
    <source>
        <dbReference type="Proteomes" id="UP000005240"/>
    </source>
</evidence>
<protein>
    <submittedName>
        <fullName evidence="2 3">Uncharacterized protein</fullName>
    </submittedName>
</protein>
<dbReference type="Proteomes" id="UP000005240">
    <property type="component" value="Unassembled WGS sequence"/>
</dbReference>
<name>A0A180G8B4_PUCT1</name>
<dbReference type="EMBL" id="ADAS02000147">
    <property type="protein sequence ID" value="OAV88947.1"/>
    <property type="molecule type" value="Genomic_DNA"/>
</dbReference>
<organism evidence="2">
    <name type="scientific">Puccinia triticina (isolate 1-1 / race 1 (BBBD))</name>
    <name type="common">Brown leaf rust fungus</name>
    <dbReference type="NCBI Taxonomy" id="630390"/>
    <lineage>
        <taxon>Eukaryota</taxon>
        <taxon>Fungi</taxon>
        <taxon>Dikarya</taxon>
        <taxon>Basidiomycota</taxon>
        <taxon>Pucciniomycotina</taxon>
        <taxon>Pucciniomycetes</taxon>
        <taxon>Pucciniales</taxon>
        <taxon>Pucciniaceae</taxon>
        <taxon>Puccinia</taxon>
    </lineage>
</organism>
<evidence type="ECO:0000313" key="2">
    <source>
        <dbReference type="EMBL" id="OAV88947.1"/>
    </source>
</evidence>
<dbReference type="EnsemblFungi" id="PTTG_06992-t43_1">
    <property type="protein sequence ID" value="PTTG_06992-t43_1-p1"/>
    <property type="gene ID" value="PTTG_06992"/>
</dbReference>
<keyword evidence="4" id="KW-1185">Reference proteome</keyword>